<evidence type="ECO:0000256" key="6">
    <source>
        <dbReference type="ARBA" id="ARBA00022989"/>
    </source>
</evidence>
<evidence type="ECO:0000256" key="4">
    <source>
        <dbReference type="ARBA" id="ARBA00022692"/>
    </source>
</evidence>
<evidence type="ECO:0000256" key="5">
    <source>
        <dbReference type="ARBA" id="ARBA00022824"/>
    </source>
</evidence>
<evidence type="ECO:0000256" key="10">
    <source>
        <dbReference type="SAM" id="MobiDB-lite"/>
    </source>
</evidence>
<dbReference type="PANTHER" id="PTHR12560:SF11">
    <property type="entry name" value="CERAMIDE SYNTHASE LAC1-RELATED"/>
    <property type="match status" value="1"/>
</dbReference>
<dbReference type="Proteomes" id="UP000250043">
    <property type="component" value="Unassembled WGS sequence"/>
</dbReference>
<comment type="similarity">
    <text evidence="2">Belongs to the sphingosine N-acyltransferase family.</text>
</comment>
<feature type="transmembrane region" description="Helical" evidence="11">
    <location>
        <begin position="313"/>
        <end position="332"/>
    </location>
</feature>
<dbReference type="PROSITE" id="PS50922">
    <property type="entry name" value="TLC"/>
    <property type="match status" value="1"/>
</dbReference>
<dbReference type="Pfam" id="PF03798">
    <property type="entry name" value="TRAM_LAG1_CLN8"/>
    <property type="match status" value="1"/>
</dbReference>
<keyword evidence="4 9" id="KW-0812">Transmembrane</keyword>
<dbReference type="PANTHER" id="PTHR12560">
    <property type="entry name" value="LONGEVITY ASSURANCE FACTOR 1 LAG1"/>
    <property type="match status" value="1"/>
</dbReference>
<dbReference type="GO" id="GO:0005789">
    <property type="term" value="C:endoplasmic reticulum membrane"/>
    <property type="evidence" value="ECO:0007669"/>
    <property type="project" value="UniProtKB-SubCell"/>
</dbReference>
<accession>A0A8E2AMR3</accession>
<evidence type="ECO:0000256" key="11">
    <source>
        <dbReference type="SAM" id="Phobius"/>
    </source>
</evidence>
<evidence type="ECO:0000256" key="2">
    <source>
        <dbReference type="ARBA" id="ARBA00009808"/>
    </source>
</evidence>
<feature type="domain" description="TLC" evidence="12">
    <location>
        <begin position="178"/>
        <end position="397"/>
    </location>
</feature>
<reference evidence="13 14" key="1">
    <citation type="submission" date="2016-07" db="EMBL/GenBank/DDBJ databases">
        <title>Draft genome of the white-rot fungus Obba rivulosa 3A-2.</title>
        <authorList>
            <consortium name="DOE Joint Genome Institute"/>
            <person name="Miettinen O."/>
            <person name="Riley R."/>
            <person name="Acob R."/>
            <person name="Barry K."/>
            <person name="Cullen D."/>
            <person name="De Vries R."/>
            <person name="Hainaut M."/>
            <person name="Hatakka A."/>
            <person name="Henrissat B."/>
            <person name="Hilden K."/>
            <person name="Kuo R."/>
            <person name="Labutti K."/>
            <person name="Lipzen A."/>
            <person name="Makela M.R."/>
            <person name="Sandor L."/>
            <person name="Spatafora J.W."/>
            <person name="Grigoriev I.V."/>
            <person name="Hibbett D.S."/>
        </authorList>
    </citation>
    <scope>NUCLEOTIDE SEQUENCE [LARGE SCALE GENOMIC DNA]</scope>
    <source>
        <strain evidence="13 14">3A-2</strain>
    </source>
</reference>
<dbReference type="OrthoDB" id="3053196at2759"/>
<gene>
    <name evidence="13" type="ORF">OBBRIDRAFT_785857</name>
</gene>
<evidence type="ECO:0000313" key="13">
    <source>
        <dbReference type="EMBL" id="OCH84674.1"/>
    </source>
</evidence>
<dbReference type="GO" id="GO:0046513">
    <property type="term" value="P:ceramide biosynthetic process"/>
    <property type="evidence" value="ECO:0007669"/>
    <property type="project" value="InterPro"/>
</dbReference>
<keyword evidence="8" id="KW-0325">Glycoprotein</keyword>
<feature type="compositionally biased region" description="Basic and acidic residues" evidence="10">
    <location>
        <begin position="417"/>
        <end position="428"/>
    </location>
</feature>
<dbReference type="SMART" id="SM00724">
    <property type="entry name" value="TLC"/>
    <property type="match status" value="1"/>
</dbReference>
<dbReference type="AlphaFoldDB" id="A0A8E2AMR3"/>
<feature type="transmembrane region" description="Helical" evidence="11">
    <location>
        <begin position="370"/>
        <end position="392"/>
    </location>
</feature>
<evidence type="ECO:0000256" key="9">
    <source>
        <dbReference type="PROSITE-ProRule" id="PRU00205"/>
    </source>
</evidence>
<keyword evidence="3" id="KW-0808">Transferase</keyword>
<feature type="region of interest" description="Disordered" evidence="10">
    <location>
        <begin position="29"/>
        <end position="62"/>
    </location>
</feature>
<proteinExistence type="inferred from homology"/>
<keyword evidence="7 9" id="KW-0472">Membrane</keyword>
<evidence type="ECO:0000259" key="12">
    <source>
        <dbReference type="PROSITE" id="PS50922"/>
    </source>
</evidence>
<evidence type="ECO:0000256" key="8">
    <source>
        <dbReference type="ARBA" id="ARBA00023180"/>
    </source>
</evidence>
<comment type="subcellular location">
    <subcellularLocation>
        <location evidence="1">Endoplasmic reticulum membrane</location>
        <topology evidence="1">Multi-pass membrane protein</topology>
    </subcellularLocation>
</comment>
<keyword evidence="6 11" id="KW-1133">Transmembrane helix</keyword>
<evidence type="ECO:0000313" key="14">
    <source>
        <dbReference type="Proteomes" id="UP000250043"/>
    </source>
</evidence>
<evidence type="ECO:0000256" key="1">
    <source>
        <dbReference type="ARBA" id="ARBA00004477"/>
    </source>
</evidence>
<protein>
    <submittedName>
        <fullName evidence="13">Longevity assurance proteins LAG1/LAC1</fullName>
    </submittedName>
</protein>
<evidence type="ECO:0000256" key="7">
    <source>
        <dbReference type="ARBA" id="ARBA00023136"/>
    </source>
</evidence>
<dbReference type="InterPro" id="IPR016439">
    <property type="entry name" value="Lag1/Lac1-like"/>
</dbReference>
<organism evidence="13 14">
    <name type="scientific">Obba rivulosa</name>
    <dbReference type="NCBI Taxonomy" id="1052685"/>
    <lineage>
        <taxon>Eukaryota</taxon>
        <taxon>Fungi</taxon>
        <taxon>Dikarya</taxon>
        <taxon>Basidiomycota</taxon>
        <taxon>Agaricomycotina</taxon>
        <taxon>Agaricomycetes</taxon>
        <taxon>Polyporales</taxon>
        <taxon>Gelatoporiaceae</taxon>
        <taxon>Obba</taxon>
    </lineage>
</organism>
<dbReference type="InterPro" id="IPR006634">
    <property type="entry name" value="TLC-dom"/>
</dbReference>
<sequence>MTGAIMSKLARPSTLLGLLQGIEADPAHHLTGPFRPQTPLSWKSKSRLPAPKRANGRVSKKNKWHTGSEGLWADIGSLRWAVAPSSALKILLVPIVLWAVWERFGPSIAKGLLNPIAPLFFISHRVPDSSEDDPRYAKGYSDLLFIAYHVIVWSFVRQAITIYISRPLAGWFGIKRESKLARFGEQIYAVIYFGTMAAWGTRIMSQLPTWWYKTEHFWIDYPHWQMTPELKRYYLMQAAYWCQQLLVLALKLEKPRKDYNELVAHHMITLWLVGWSYLVNLTLIGSAVYLSMDLPDTFLGISKLLDYIKWDRANVVVFMCFLMLWTYFRHWLNLVMLYSVWTEFDLIPETSKQWTPPDGVWMVWWMRYQIFVPLLLLQILNLFWYMFILRILKGQVLALMGARTTDVRSDDEDEKENNEPHDVNGEKD</sequence>
<keyword evidence="14" id="KW-1185">Reference proteome</keyword>
<dbReference type="EMBL" id="KV722646">
    <property type="protein sequence ID" value="OCH84674.1"/>
    <property type="molecule type" value="Genomic_DNA"/>
</dbReference>
<evidence type="ECO:0000256" key="3">
    <source>
        <dbReference type="ARBA" id="ARBA00022679"/>
    </source>
</evidence>
<dbReference type="GO" id="GO:0050291">
    <property type="term" value="F:sphingosine N-acyltransferase activity"/>
    <property type="evidence" value="ECO:0007669"/>
    <property type="project" value="InterPro"/>
</dbReference>
<name>A0A8E2AMR3_9APHY</name>
<feature type="region of interest" description="Disordered" evidence="10">
    <location>
        <begin position="407"/>
        <end position="428"/>
    </location>
</feature>
<feature type="transmembrane region" description="Helical" evidence="11">
    <location>
        <begin position="268"/>
        <end position="292"/>
    </location>
</feature>
<keyword evidence="5" id="KW-0256">Endoplasmic reticulum</keyword>